<evidence type="ECO:0000256" key="1">
    <source>
        <dbReference type="ARBA" id="ARBA00004442"/>
    </source>
</evidence>
<evidence type="ECO:0000256" key="5">
    <source>
        <dbReference type="ARBA" id="ARBA00023237"/>
    </source>
</evidence>
<evidence type="ECO:0000259" key="7">
    <source>
        <dbReference type="Pfam" id="PF07980"/>
    </source>
</evidence>
<dbReference type="GO" id="GO:0009279">
    <property type="term" value="C:cell outer membrane"/>
    <property type="evidence" value="ECO:0007669"/>
    <property type="project" value="UniProtKB-SubCell"/>
</dbReference>
<dbReference type="InterPro" id="IPR033985">
    <property type="entry name" value="SusD-like_N"/>
</dbReference>
<dbReference type="Proteomes" id="UP000076586">
    <property type="component" value="Unassembled WGS sequence"/>
</dbReference>
<evidence type="ECO:0000313" key="10">
    <source>
        <dbReference type="Proteomes" id="UP000076586"/>
    </source>
</evidence>
<dbReference type="Pfam" id="PF07980">
    <property type="entry name" value="SusD_RagB"/>
    <property type="match status" value="1"/>
</dbReference>
<dbReference type="Gene3D" id="1.25.40.390">
    <property type="match status" value="1"/>
</dbReference>
<comment type="caution">
    <text evidence="9">The sequence shown here is derived from an EMBL/GenBank/DDBJ whole genome shotgun (WGS) entry which is preliminary data.</text>
</comment>
<dbReference type="AlphaFoldDB" id="A0A170YE77"/>
<proteinExistence type="inferred from homology"/>
<dbReference type="OrthoDB" id="5694214at2"/>
<evidence type="ECO:0000259" key="8">
    <source>
        <dbReference type="Pfam" id="PF14322"/>
    </source>
</evidence>
<comment type="subcellular location">
    <subcellularLocation>
        <location evidence="1">Cell outer membrane</location>
    </subcellularLocation>
</comment>
<dbReference type="Pfam" id="PF14322">
    <property type="entry name" value="SusD-like_3"/>
    <property type="match status" value="1"/>
</dbReference>
<dbReference type="PROSITE" id="PS51257">
    <property type="entry name" value="PROKAR_LIPOPROTEIN"/>
    <property type="match status" value="1"/>
</dbReference>
<feature type="domain" description="RagB/SusD" evidence="7">
    <location>
        <begin position="409"/>
        <end position="542"/>
    </location>
</feature>
<reference evidence="10" key="2">
    <citation type="journal article" date="2017" name="Genome Announc.">
        <title>Draft genome sequence of Paludibacter jiangxiensis NM7(T), a propionate-producing fermentative bacterium.</title>
        <authorList>
            <person name="Qiu Y.-L."/>
            <person name="Tourlousse D.M."/>
            <person name="Matsuura N."/>
            <person name="Ohashi A."/>
            <person name="Sekiguchi Y."/>
        </authorList>
    </citation>
    <scope>NUCLEOTIDE SEQUENCE [LARGE SCALE GENOMIC DNA]</scope>
    <source>
        <strain evidence="10">NM7</strain>
    </source>
</reference>
<sequence length="542" mass="59930">MKTIIKKILPLALVAILFTGCAKDFLDVDQKGVRTIATFYKTDADATSAIASCYNMLRAMNASVWTSFWMTKESLADDIYCGGENSGDRPEYQELNTFTFGPTNSPITNIYRYSYMVIYRANLIIDNIKNPTPYQKLVIAEAKAMRAYVYFELGTLYGPVPLVLHELQPTEYAQGNSTMETLYAQIEKDLNEAIVDLPKKSQLTAAGSDPARFSKGTAMAFLGKAQLFEKKYAEAATTFQALIDSHEYDLYQLSEINNDYTQLFRKSTEFGKESIFEISYTSDRKNDWGNAFGDLWNDPSRTNPANLVWQLCGPRGDQGFSGGSLNINGGWGFGYPTLSLWNAFKAAGDSVRLQGTILTASRVVAAGGTMGKDGNYMYGCPGLVRLKYTTWADETSSASGAVPDLCYGTNLRIMRYADVLLMAAEAYLQSSKANLALPLINQVRTRVNLPALTSVTLDNIKLERRLELAFEGPRYQDLVRWGDAATVLKDQGKQVPTGKVVGGQLQFATKSNAGFVAPKNNMFPIPFNEMSSNPNVKQNPGY</sequence>
<dbReference type="InterPro" id="IPR011990">
    <property type="entry name" value="TPR-like_helical_dom_sf"/>
</dbReference>
<dbReference type="EMBL" id="BDCR01000001">
    <property type="protein sequence ID" value="GAT61738.1"/>
    <property type="molecule type" value="Genomic_DNA"/>
</dbReference>
<reference evidence="10" key="1">
    <citation type="submission" date="2016-04" db="EMBL/GenBank/DDBJ databases">
        <title>Draft genome sequence of Paludibacter jiangxiensis strain NM7.</title>
        <authorList>
            <person name="Qiu Y."/>
            <person name="Matsuura N."/>
            <person name="Ohashi A."/>
            <person name="Tourlousse M.D."/>
            <person name="Sekiguchi Y."/>
        </authorList>
    </citation>
    <scope>NUCLEOTIDE SEQUENCE [LARGE SCALE GENOMIC DNA]</scope>
    <source>
        <strain evidence="10">NM7</strain>
    </source>
</reference>
<dbReference type="SUPFAM" id="SSF48452">
    <property type="entry name" value="TPR-like"/>
    <property type="match status" value="1"/>
</dbReference>
<keyword evidence="4" id="KW-0472">Membrane</keyword>
<evidence type="ECO:0000256" key="2">
    <source>
        <dbReference type="ARBA" id="ARBA00006275"/>
    </source>
</evidence>
<dbReference type="STRING" id="681398.PJIAN_1321"/>
<accession>A0A170YE77</accession>
<evidence type="ECO:0000256" key="3">
    <source>
        <dbReference type="ARBA" id="ARBA00022729"/>
    </source>
</evidence>
<dbReference type="CDD" id="cd08977">
    <property type="entry name" value="SusD"/>
    <property type="match status" value="1"/>
</dbReference>
<dbReference type="InterPro" id="IPR012944">
    <property type="entry name" value="SusD_RagB_dom"/>
</dbReference>
<keyword evidence="3 6" id="KW-0732">Signal</keyword>
<feature type="chain" id="PRO_5007904864" evidence="6">
    <location>
        <begin position="23"/>
        <end position="542"/>
    </location>
</feature>
<gene>
    <name evidence="9" type="ORF">PJIAN_1321</name>
</gene>
<evidence type="ECO:0000313" key="9">
    <source>
        <dbReference type="EMBL" id="GAT61738.1"/>
    </source>
</evidence>
<name>A0A170YE77_9BACT</name>
<evidence type="ECO:0000256" key="4">
    <source>
        <dbReference type="ARBA" id="ARBA00023136"/>
    </source>
</evidence>
<organism evidence="9 10">
    <name type="scientific">Paludibacter jiangxiensis</name>
    <dbReference type="NCBI Taxonomy" id="681398"/>
    <lineage>
        <taxon>Bacteria</taxon>
        <taxon>Pseudomonadati</taxon>
        <taxon>Bacteroidota</taxon>
        <taxon>Bacteroidia</taxon>
        <taxon>Bacteroidales</taxon>
        <taxon>Paludibacteraceae</taxon>
        <taxon>Paludibacter</taxon>
    </lineage>
</organism>
<comment type="similarity">
    <text evidence="2">Belongs to the SusD family.</text>
</comment>
<feature type="domain" description="SusD-like N-terminal" evidence="8">
    <location>
        <begin position="24"/>
        <end position="224"/>
    </location>
</feature>
<feature type="signal peptide" evidence="6">
    <location>
        <begin position="1"/>
        <end position="22"/>
    </location>
</feature>
<protein>
    <submittedName>
        <fullName evidence="9">Starch-binding associating with outer membrane</fullName>
    </submittedName>
</protein>
<evidence type="ECO:0000256" key="6">
    <source>
        <dbReference type="SAM" id="SignalP"/>
    </source>
</evidence>
<keyword evidence="5" id="KW-0998">Cell outer membrane</keyword>
<dbReference type="RefSeq" id="WP_068701378.1">
    <property type="nucleotide sequence ID" value="NZ_BDCR01000001.1"/>
</dbReference>
<keyword evidence="10" id="KW-1185">Reference proteome</keyword>